<evidence type="ECO:0000313" key="3">
    <source>
        <dbReference type="Proteomes" id="UP000033066"/>
    </source>
</evidence>
<keyword evidence="3" id="KW-1185">Reference proteome</keyword>
<evidence type="ECO:0000256" key="1">
    <source>
        <dbReference type="SAM" id="MobiDB-lite"/>
    </source>
</evidence>
<dbReference type="HOGENOM" id="CLU_2230354_0_0_2"/>
<name>A0A0E3SL00_METBA</name>
<dbReference type="GeneID" id="24788613"/>
<dbReference type="AlphaFoldDB" id="A0A0E3SL00"/>
<accession>A0A0E3SL00</accession>
<feature type="region of interest" description="Disordered" evidence="1">
    <location>
        <begin position="1"/>
        <end position="32"/>
    </location>
</feature>
<protein>
    <submittedName>
        <fullName evidence="2">Uncharacterized protein</fullName>
    </submittedName>
</protein>
<reference evidence="2" key="1">
    <citation type="submission" date="2014-07" db="EMBL/GenBank/DDBJ databases">
        <title>Methanogenic archaea and the global carbon cycle.</title>
        <authorList>
            <person name="Henriksen J.R."/>
            <person name="Luke J."/>
            <person name="Reinhart S."/>
            <person name="Benedict M.N."/>
            <person name="Youngblut N.D."/>
            <person name="Metcalf M.E."/>
            <person name="Whitaker R.J."/>
            <person name="Metcalf W.W."/>
        </authorList>
    </citation>
    <scope>NUCLEOTIDE SEQUENCE [LARGE SCALE GENOMIC DNA]</scope>
    <source>
        <strain evidence="2">3</strain>
    </source>
</reference>
<dbReference type="EMBL" id="CP009517">
    <property type="protein sequence ID" value="AKB81682.1"/>
    <property type="molecule type" value="Genomic_DNA"/>
</dbReference>
<feature type="compositionally biased region" description="Basic and acidic residues" evidence="1">
    <location>
        <begin position="18"/>
        <end position="32"/>
    </location>
</feature>
<organism evidence="2 3">
    <name type="scientific">Methanosarcina barkeri 3</name>
    <dbReference type="NCBI Taxonomy" id="1434107"/>
    <lineage>
        <taxon>Archaea</taxon>
        <taxon>Methanobacteriati</taxon>
        <taxon>Methanobacteriota</taxon>
        <taxon>Stenosarchaea group</taxon>
        <taxon>Methanomicrobia</taxon>
        <taxon>Methanosarcinales</taxon>
        <taxon>Methanosarcinaceae</taxon>
        <taxon>Methanosarcina</taxon>
    </lineage>
</organism>
<feature type="compositionally biased region" description="Low complexity" evidence="1">
    <location>
        <begin position="1"/>
        <end position="17"/>
    </location>
</feature>
<evidence type="ECO:0000313" key="2">
    <source>
        <dbReference type="EMBL" id="AKB81682.1"/>
    </source>
</evidence>
<proteinExistence type="predicted"/>
<sequence>MVINSSNSSSENGNTGEETSKDRKEFAPVKTKKDETKLMRLYSVESSIEYGERGPQGNRTRFIPMGDLVRCPSCNRIVKQRVKGQRCIFDNTELVPLVPKKGENL</sequence>
<dbReference type="RefSeq" id="WP_048107129.1">
    <property type="nucleotide sequence ID" value="NZ_CP009517.1"/>
</dbReference>
<dbReference type="KEGG" id="mbak:MSBR3_1104"/>
<dbReference type="Proteomes" id="UP000033066">
    <property type="component" value="Chromosome"/>
</dbReference>
<gene>
    <name evidence="2" type="ORF">MSBR3_1104</name>
</gene>
<dbReference type="PATRIC" id="fig|1434107.4.peg.1455"/>